<reference evidence="2" key="2">
    <citation type="submission" date="2016-01" db="EMBL/GenBank/DDBJ databases">
        <title>Six Aerococcus type strain genome sequencing and assembly using PacBio and Illumina Hiseq.</title>
        <authorList>
            <person name="Carkaci D."/>
            <person name="Dargis R."/>
            <person name="Nielsen X.C."/>
            <person name="Skovgaard O."/>
            <person name="Fuursted K."/>
            <person name="Christensen J.J."/>
        </authorList>
    </citation>
    <scope>NUCLEOTIDE SEQUENCE [LARGE SCALE GENOMIC DNA]</scope>
    <source>
        <strain evidence="2">CCUG28094</strain>
    </source>
</reference>
<dbReference type="AlphaFoldDB" id="A0AAC8WYN1"/>
<dbReference type="RefSeq" id="WP_026466144.1">
    <property type="nucleotide sequence ID" value="NZ_CP014162.1"/>
</dbReference>
<accession>A0AAC8WYN1</accession>
<reference evidence="1 2" key="1">
    <citation type="journal article" date="2016" name="Genome Announc.">
        <title>Complete Genome Sequences of Aerococcus christensenii CCUG 28831T, Aerococcus sanguinicola CCUG 43001T, Aerococcus urinae CCUG 36881T, Aerococcus urinaeequi CCUG 28094T, Aerococcus urinaehominis CCUG 42038 BT, and Aerococcus viridans CCUG 4311T.</title>
        <authorList>
            <person name="Carkaci D."/>
            <person name="Dargis R."/>
            <person name="Nielsen X.C."/>
            <person name="Skovgaard O."/>
            <person name="Fuursted K."/>
            <person name="Christensen J.J."/>
        </authorList>
    </citation>
    <scope>NUCLEOTIDE SEQUENCE [LARGE SCALE GENOMIC DNA]</scope>
    <source>
        <strain evidence="1 2">CCUG28094</strain>
    </source>
</reference>
<dbReference type="EMBL" id="CP014162">
    <property type="protein sequence ID" value="AMB96773.1"/>
    <property type="molecule type" value="Genomic_DNA"/>
</dbReference>
<evidence type="ECO:0000313" key="2">
    <source>
        <dbReference type="Proteomes" id="UP000067698"/>
    </source>
</evidence>
<gene>
    <name evidence="1" type="ORF">AWM74_00365</name>
</gene>
<dbReference type="Proteomes" id="UP000067698">
    <property type="component" value="Chromosome"/>
</dbReference>
<dbReference type="GeneID" id="92865999"/>
<name>A0AAC8WYN1_9LACT</name>
<organism evidence="1 2">
    <name type="scientific">Aerococcus urinaeequi</name>
    <dbReference type="NCBI Taxonomy" id="51665"/>
    <lineage>
        <taxon>Bacteria</taxon>
        <taxon>Bacillati</taxon>
        <taxon>Bacillota</taxon>
        <taxon>Bacilli</taxon>
        <taxon>Lactobacillales</taxon>
        <taxon>Aerococcaceae</taxon>
        <taxon>Aerococcus</taxon>
    </lineage>
</organism>
<protein>
    <submittedName>
        <fullName evidence="1">Uncharacterized protein</fullName>
    </submittedName>
</protein>
<evidence type="ECO:0000313" key="1">
    <source>
        <dbReference type="EMBL" id="AMB96773.1"/>
    </source>
</evidence>
<sequence>MKFISTTPVDEDFSTPAWLQSLGYKPNVDYSWLAECYDSSAYAIYKLNNDVYTTYTVAAVFCNLYIFEMDKGSRDIEQEFEDEYESVIPIGEIKSNRF</sequence>
<proteinExistence type="predicted"/>